<name>A0ABR4B5Y6_9LECA</name>
<keyword evidence="2" id="KW-1185">Reference proteome</keyword>
<comment type="caution">
    <text evidence="1">The sequence shown here is derived from an EMBL/GenBank/DDBJ whole genome shotgun (WGS) entry which is preliminary data.</text>
</comment>
<protein>
    <submittedName>
        <fullName evidence="1">Uncharacterized protein</fullName>
    </submittedName>
</protein>
<proteinExistence type="predicted"/>
<sequence length="112" mass="12726">MLQTNSAASFSNTLDIRLLVAKIPLIDEFDAYCLDFKCHMNDLFEFDKVASNFALELETPRESKAEEDELKTRFKKFVALLELECPGYVNERSSTALGTAWAQCFLHARAPD</sequence>
<gene>
    <name evidence="1" type="ORF">ABVK25_006595</name>
</gene>
<evidence type="ECO:0000313" key="2">
    <source>
        <dbReference type="Proteomes" id="UP001590951"/>
    </source>
</evidence>
<organism evidence="1 2">
    <name type="scientific">Lepraria finkii</name>
    <dbReference type="NCBI Taxonomy" id="1340010"/>
    <lineage>
        <taxon>Eukaryota</taxon>
        <taxon>Fungi</taxon>
        <taxon>Dikarya</taxon>
        <taxon>Ascomycota</taxon>
        <taxon>Pezizomycotina</taxon>
        <taxon>Lecanoromycetes</taxon>
        <taxon>OSLEUM clade</taxon>
        <taxon>Lecanoromycetidae</taxon>
        <taxon>Lecanorales</taxon>
        <taxon>Lecanorineae</taxon>
        <taxon>Stereocaulaceae</taxon>
        <taxon>Lepraria</taxon>
    </lineage>
</organism>
<dbReference type="Proteomes" id="UP001590951">
    <property type="component" value="Unassembled WGS sequence"/>
</dbReference>
<reference evidence="1 2" key="1">
    <citation type="submission" date="2024-09" db="EMBL/GenBank/DDBJ databases">
        <title>Rethinking Asexuality: The Enigmatic Case of Functional Sexual Genes in Lepraria (Stereocaulaceae).</title>
        <authorList>
            <person name="Doellman M."/>
            <person name="Sun Y."/>
            <person name="Barcenas-Pena A."/>
            <person name="Lumbsch H.T."/>
            <person name="Grewe F."/>
        </authorList>
    </citation>
    <scope>NUCLEOTIDE SEQUENCE [LARGE SCALE GENOMIC DNA]</scope>
    <source>
        <strain evidence="1 2">Grewe 0041</strain>
    </source>
</reference>
<dbReference type="EMBL" id="JBHFEH010000022">
    <property type="protein sequence ID" value="KAL2053270.1"/>
    <property type="molecule type" value="Genomic_DNA"/>
</dbReference>
<evidence type="ECO:0000313" key="1">
    <source>
        <dbReference type="EMBL" id="KAL2053270.1"/>
    </source>
</evidence>
<accession>A0ABR4B5Y6</accession>